<name>A0A9E9M0B7_9BURK</name>
<dbReference type="PANTHER" id="PTHR13754:SF13">
    <property type="entry name" value="METALLO-BETA-LACTAMASE SUPERFAMILY PROTEIN (AFU_ORTHOLOGUE AFUA_3G07630)"/>
    <property type="match status" value="1"/>
</dbReference>
<dbReference type="EMBL" id="CP098242">
    <property type="protein sequence ID" value="WAW10518.1"/>
    <property type="molecule type" value="Genomic_DNA"/>
</dbReference>
<dbReference type="AlphaFoldDB" id="A0A9E9M0B7"/>
<dbReference type="InterPro" id="IPR052926">
    <property type="entry name" value="Metallo-beta-lactamase_dom"/>
</dbReference>
<dbReference type="Pfam" id="PF00753">
    <property type="entry name" value="Lactamase_B"/>
    <property type="match status" value="1"/>
</dbReference>
<dbReference type="Gene3D" id="3.60.15.10">
    <property type="entry name" value="Ribonuclease Z/Hydroxyacylglutathione hydrolase-like"/>
    <property type="match status" value="1"/>
</dbReference>
<gene>
    <name evidence="2" type="ORF">NB640_02335</name>
</gene>
<dbReference type="PANTHER" id="PTHR13754">
    <property type="entry name" value="METALLO-BETA-LACTAMASE SUPERFAMILY PROTEIN"/>
    <property type="match status" value="1"/>
</dbReference>
<dbReference type="KEGG" id="ovb:NB640_02335"/>
<evidence type="ECO:0000259" key="1">
    <source>
        <dbReference type="SMART" id="SM00849"/>
    </source>
</evidence>
<dbReference type="GO" id="GO:0016740">
    <property type="term" value="F:transferase activity"/>
    <property type="evidence" value="ECO:0007669"/>
    <property type="project" value="TreeGrafter"/>
</dbReference>
<dbReference type="SUPFAM" id="SSF56281">
    <property type="entry name" value="Metallo-hydrolase/oxidoreductase"/>
    <property type="match status" value="1"/>
</dbReference>
<sequence length="280" mass="30891">MSLSPLKITLLVDNNAPEELEKEHGFSAWIEAGDRRILFDTGQLGALQINAERLGINLGDADTLVLSHGHYDHTGTLPEVLDVNNKARIYMANNLNIDRWSNKPGTDPRSIGIPERSRQALLALPPERIHEIQTPLYVMPGVGVTGPVPRNSSVEDTGGPFYLDNASKDHDLIEDDQSMWFETDDGIIILLGCCHAGLVNTVDYIRRVSGKNKIRGIIGGMHLVNADDNRLNYTFDAMKEWQPEFLVPCHCTGEEQTVCMLDVIGDKIVKPGQAGMVIQG</sequence>
<evidence type="ECO:0000313" key="2">
    <source>
        <dbReference type="EMBL" id="WAW10518.1"/>
    </source>
</evidence>
<evidence type="ECO:0000313" key="3">
    <source>
        <dbReference type="Proteomes" id="UP001156215"/>
    </source>
</evidence>
<proteinExistence type="predicted"/>
<dbReference type="Proteomes" id="UP001156215">
    <property type="component" value="Chromosome"/>
</dbReference>
<organism evidence="2 3">
    <name type="scientific">Oxalobacter vibrioformis</name>
    <dbReference type="NCBI Taxonomy" id="933080"/>
    <lineage>
        <taxon>Bacteria</taxon>
        <taxon>Pseudomonadati</taxon>
        <taxon>Pseudomonadota</taxon>
        <taxon>Betaproteobacteria</taxon>
        <taxon>Burkholderiales</taxon>
        <taxon>Oxalobacteraceae</taxon>
        <taxon>Oxalobacter</taxon>
    </lineage>
</organism>
<accession>A0A9E9M0B7</accession>
<dbReference type="SMART" id="SM00849">
    <property type="entry name" value="Lactamase_B"/>
    <property type="match status" value="1"/>
</dbReference>
<feature type="domain" description="Metallo-beta-lactamase" evidence="1">
    <location>
        <begin position="24"/>
        <end position="250"/>
    </location>
</feature>
<protein>
    <submittedName>
        <fullName evidence="2">MBL fold metallo-hydrolase</fullName>
    </submittedName>
</protein>
<reference evidence="2" key="1">
    <citation type="journal article" date="2022" name="Front. Microbiol.">
        <title>New perspectives on an old grouping: The genomic and phenotypic variability of Oxalobacter formigenes and the implications for calcium oxalate stone prevention.</title>
        <authorList>
            <person name="Chmiel J.A."/>
            <person name="Carr C."/>
            <person name="Stuivenberg G.A."/>
            <person name="Venema R."/>
            <person name="Chanyi R.M."/>
            <person name="Al K.F."/>
            <person name="Giguere D."/>
            <person name="Say H."/>
            <person name="Akouris P.P."/>
            <person name="Dominguez Romero S.A."/>
            <person name="Kwong A."/>
            <person name="Tai V."/>
            <person name="Koval S.F."/>
            <person name="Razvi H."/>
            <person name="Bjazevic J."/>
            <person name="Burton J.P."/>
        </authorList>
    </citation>
    <scope>NUCLEOTIDE SEQUENCE</scope>
    <source>
        <strain evidence="2">WoOx3</strain>
    </source>
</reference>
<dbReference type="RefSeq" id="WP_269309534.1">
    <property type="nucleotide sequence ID" value="NZ_CP098242.1"/>
</dbReference>
<dbReference type="InterPro" id="IPR041712">
    <property type="entry name" value="DHPS-like_MBL-fold"/>
</dbReference>
<dbReference type="CDD" id="cd07713">
    <property type="entry name" value="DHPS-like_MBL-fold"/>
    <property type="match status" value="1"/>
</dbReference>
<dbReference type="InterPro" id="IPR001279">
    <property type="entry name" value="Metallo-B-lactamas"/>
</dbReference>
<keyword evidence="3" id="KW-1185">Reference proteome</keyword>
<dbReference type="InterPro" id="IPR036866">
    <property type="entry name" value="RibonucZ/Hydroxyglut_hydro"/>
</dbReference>